<keyword evidence="1" id="KW-0479">Metal-binding</keyword>
<accession>A0A0B7C1P3</accession>
<gene>
    <name evidence="3" type="primary">ORF220490</name>
</gene>
<evidence type="ECO:0000313" key="3">
    <source>
        <dbReference type="EMBL" id="CEK99138.1"/>
    </source>
</evidence>
<sequence length="80" mass="9404">LDHMLEEHTRMTNNNIHSRNNDMVQSLSPNADKISAQLDKEVVTMKRVYVCHFCEREFEAKNLMIQHEKQHLVGSHSEDN</sequence>
<dbReference type="PROSITE" id="PS50157">
    <property type="entry name" value="ZINC_FINGER_C2H2_2"/>
    <property type="match status" value="1"/>
</dbReference>
<dbReference type="PROSITE" id="PS00028">
    <property type="entry name" value="ZINC_FINGER_C2H2_1"/>
    <property type="match status" value="1"/>
</dbReference>
<dbReference type="AlphaFoldDB" id="A0A0B7C1P3"/>
<feature type="domain" description="C2H2-type" evidence="2">
    <location>
        <begin position="49"/>
        <end position="80"/>
    </location>
</feature>
<organism evidence="3">
    <name type="scientific">Arion vulgaris</name>
    <dbReference type="NCBI Taxonomy" id="1028688"/>
    <lineage>
        <taxon>Eukaryota</taxon>
        <taxon>Metazoa</taxon>
        <taxon>Spiralia</taxon>
        <taxon>Lophotrochozoa</taxon>
        <taxon>Mollusca</taxon>
        <taxon>Gastropoda</taxon>
        <taxon>Heterobranchia</taxon>
        <taxon>Euthyneura</taxon>
        <taxon>Panpulmonata</taxon>
        <taxon>Eupulmonata</taxon>
        <taxon>Stylommatophora</taxon>
        <taxon>Helicina</taxon>
        <taxon>Arionoidea</taxon>
        <taxon>Arionidae</taxon>
        <taxon>Arion</taxon>
    </lineage>
</organism>
<protein>
    <recommendedName>
        <fullName evidence="2">C2H2-type domain-containing protein</fullName>
    </recommendedName>
</protein>
<evidence type="ECO:0000256" key="1">
    <source>
        <dbReference type="PROSITE-ProRule" id="PRU00042"/>
    </source>
</evidence>
<name>A0A0B7C1P3_9EUPU</name>
<keyword evidence="1" id="KW-0863">Zinc-finger</keyword>
<feature type="non-terminal residue" evidence="3">
    <location>
        <position position="1"/>
    </location>
</feature>
<dbReference type="SUPFAM" id="SSF57667">
    <property type="entry name" value="beta-beta-alpha zinc fingers"/>
    <property type="match status" value="1"/>
</dbReference>
<reference evidence="3" key="1">
    <citation type="submission" date="2014-12" db="EMBL/GenBank/DDBJ databases">
        <title>Insight into the proteome of Arion vulgaris.</title>
        <authorList>
            <person name="Aradska J."/>
            <person name="Bulat T."/>
            <person name="Smidak R."/>
            <person name="Sarate P."/>
            <person name="Gangsoo J."/>
            <person name="Sialana F."/>
            <person name="Bilban M."/>
            <person name="Lubec G."/>
        </authorList>
    </citation>
    <scope>NUCLEOTIDE SEQUENCE</scope>
    <source>
        <tissue evidence="3">Skin</tissue>
    </source>
</reference>
<evidence type="ECO:0000259" key="2">
    <source>
        <dbReference type="PROSITE" id="PS50157"/>
    </source>
</evidence>
<dbReference type="InterPro" id="IPR036236">
    <property type="entry name" value="Znf_C2H2_sf"/>
</dbReference>
<keyword evidence="1" id="KW-0862">Zinc</keyword>
<proteinExistence type="predicted"/>
<dbReference type="GO" id="GO:0008270">
    <property type="term" value="F:zinc ion binding"/>
    <property type="evidence" value="ECO:0007669"/>
    <property type="project" value="UniProtKB-KW"/>
</dbReference>
<dbReference type="EMBL" id="HACG01052267">
    <property type="protein sequence ID" value="CEK99138.1"/>
    <property type="molecule type" value="Transcribed_RNA"/>
</dbReference>
<dbReference type="InterPro" id="IPR013087">
    <property type="entry name" value="Znf_C2H2_type"/>
</dbReference>